<evidence type="ECO:0000313" key="1">
    <source>
        <dbReference type="EMBL" id="OLY85650.1"/>
    </source>
</evidence>
<protein>
    <submittedName>
        <fullName evidence="1">Uncharacterized protein</fullName>
    </submittedName>
</protein>
<reference evidence="1 2" key="1">
    <citation type="journal article" date="2016" name="Mol. Biol. Evol.">
        <title>Genome-Wide Survey of Gut Fungi (Harpellales) Reveals the First Horizontally Transferred Ubiquitin Gene from a Mosquito Host.</title>
        <authorList>
            <person name="Wang Y."/>
            <person name="White M.M."/>
            <person name="Kvist S."/>
            <person name="Moncalvo J.M."/>
        </authorList>
    </citation>
    <scope>NUCLEOTIDE SEQUENCE [LARGE SCALE GENOMIC DNA]</scope>
    <source>
        <strain evidence="1 2">ALG-7-W6</strain>
    </source>
</reference>
<comment type="caution">
    <text evidence="1">The sequence shown here is derived from an EMBL/GenBank/DDBJ whole genome shotgun (WGS) entry which is preliminary data.</text>
</comment>
<dbReference type="Proteomes" id="UP000187455">
    <property type="component" value="Unassembled WGS sequence"/>
</dbReference>
<name>A0A1R0H8Z8_9FUNG</name>
<gene>
    <name evidence="1" type="ORF">AYI68_g153</name>
</gene>
<dbReference type="AlphaFoldDB" id="A0A1R0H8Z8"/>
<sequence length="84" mass="9212">MGMVMVMRNHDWSNPCLPLWVCTGGRNLARALSDDLDPSVNLTGEPVMEDLTFSLMDLSLSADPTPPPSKFLAYYSYLGGCINT</sequence>
<evidence type="ECO:0000313" key="2">
    <source>
        <dbReference type="Proteomes" id="UP000187455"/>
    </source>
</evidence>
<keyword evidence="2" id="KW-1185">Reference proteome</keyword>
<proteinExistence type="predicted"/>
<organism evidence="1 2">
    <name type="scientific">Smittium mucronatum</name>
    <dbReference type="NCBI Taxonomy" id="133383"/>
    <lineage>
        <taxon>Eukaryota</taxon>
        <taxon>Fungi</taxon>
        <taxon>Fungi incertae sedis</taxon>
        <taxon>Zoopagomycota</taxon>
        <taxon>Kickxellomycotina</taxon>
        <taxon>Harpellomycetes</taxon>
        <taxon>Harpellales</taxon>
        <taxon>Legeriomycetaceae</taxon>
        <taxon>Smittium</taxon>
    </lineage>
</organism>
<dbReference type="EMBL" id="LSSL01000046">
    <property type="protein sequence ID" value="OLY85650.1"/>
    <property type="molecule type" value="Genomic_DNA"/>
</dbReference>
<accession>A0A1R0H8Z8</accession>